<dbReference type="SUPFAM" id="SSF47769">
    <property type="entry name" value="SAM/Pointed domain"/>
    <property type="match status" value="1"/>
</dbReference>
<keyword evidence="1" id="KW-0175">Coiled coil</keyword>
<reference evidence="5 6" key="1">
    <citation type="submission" date="2024-01" db="EMBL/GenBank/DDBJ databases">
        <authorList>
            <person name="Alioto T."/>
            <person name="Alioto T."/>
            <person name="Gomez Garrido J."/>
        </authorList>
    </citation>
    <scope>NUCLEOTIDE SEQUENCE [LARGE SCALE GENOMIC DNA]</scope>
</reference>
<feature type="region of interest" description="Disordered" evidence="2">
    <location>
        <begin position="63"/>
        <end position="100"/>
    </location>
</feature>
<proteinExistence type="predicted"/>
<dbReference type="Pfam" id="PF00350">
    <property type="entry name" value="Dynamin_N"/>
    <property type="match status" value="1"/>
</dbReference>
<evidence type="ECO:0000259" key="4">
    <source>
        <dbReference type="Pfam" id="PF00536"/>
    </source>
</evidence>
<dbReference type="InterPro" id="IPR001660">
    <property type="entry name" value="SAM"/>
</dbReference>
<dbReference type="InterPro" id="IPR045063">
    <property type="entry name" value="Dynamin_N"/>
</dbReference>
<evidence type="ECO:0000256" key="1">
    <source>
        <dbReference type="SAM" id="Coils"/>
    </source>
</evidence>
<comment type="caution">
    <text evidence="5">The sequence shown here is derived from an EMBL/GenBank/DDBJ whole genome shotgun (WGS) entry which is preliminary data.</text>
</comment>
<feature type="compositionally biased region" description="Polar residues" evidence="2">
    <location>
        <begin position="63"/>
        <end position="74"/>
    </location>
</feature>
<dbReference type="Gene3D" id="1.10.150.50">
    <property type="entry name" value="Transcription Factor, Ets-1"/>
    <property type="match status" value="1"/>
</dbReference>
<dbReference type="Gene3D" id="3.40.50.300">
    <property type="entry name" value="P-loop containing nucleotide triphosphate hydrolases"/>
    <property type="match status" value="1"/>
</dbReference>
<gene>
    <name evidence="5" type="ORF">FSCOSCO3_A002887</name>
</gene>
<dbReference type="EMBL" id="CAWUFR010000076">
    <property type="protein sequence ID" value="CAK6964729.1"/>
    <property type="molecule type" value="Genomic_DNA"/>
</dbReference>
<dbReference type="AlphaFoldDB" id="A0AAV1P361"/>
<keyword evidence="6" id="KW-1185">Reference proteome</keyword>
<dbReference type="PANTHER" id="PTHR47308:SF1">
    <property type="entry name" value="NUCLEAR GTPASE SLIP-GC"/>
    <property type="match status" value="1"/>
</dbReference>
<feature type="domain" description="Dynamin N-terminal" evidence="3">
    <location>
        <begin position="151"/>
        <end position="372"/>
    </location>
</feature>
<evidence type="ECO:0000256" key="2">
    <source>
        <dbReference type="SAM" id="MobiDB-lite"/>
    </source>
</evidence>
<sequence length="808" mass="92147">MDDFVCTTLTEWGLSELIEKFKDEEIDLESLLCLDDQEIAKLIPKTGPRSKFKDKLKSLRVLPSTSDTTDNENLSGKRKMAAQCESSKSESPAKRRRDAGLGSYSEHKILSDVRKIMTDVHNGICQKDNTRLNAFLRDKIEVLEKDKRELIGVFGKTGAGKSTLINAIIGEENLLPSASGSACTSAMIKVEADMKNQKYEAEIDFITKEDWREELWTFDKFFKDISDLKNRDDGDDDDVYREKLSALYGEGWKDKSPDELMDKKYFKEIPEFLRSEKKMLTCKSAAELSEILIKYTRIEEDERCYWPLVKCVTVKVPNKKLLQHVTLIDLPGNGDCNKARDGMWKELIARCSTVWIVTEMNRAASEIEAWEILESVCGLMGNGGQCQQIHFICTKSDEIGVLKPCSTDEIRVIRKNKNEKAKKRVQRNFNKKRAIQKHFEQDRLTVFIVSSKQFLLRTQQEEQQDDDNEIPKLQEFLRELNVCHSENLAYVSGAYGILSLIEGARSGQVTGRNGEVCTDLEESMKHQFDQIRKPIEDAYEAFEKCLSEGVKKSEDSCKNTLHTLYPRGKKAGSAFHKTLKCVVVNNGVHKTVKKKQINLNAMLASSLTDCIDEEFKKTFPNGKRCDPFNGVISEFSLHTEKLIKKYEDLKLQLTFLKTEENKIKTELHNIIRDKKKTIYSSLTESIKNSMQQCYDTAAQFKGEGSLNKMKQTIENHVRDSKNTMFETAKAVMLTQLNELKDTILKKLEETMQKSIKLSLSSVDGTLPDVTEELKMVNKYNTYLMASIVETSLMSTDPPSPTDALQLPE</sequence>
<protein>
    <submittedName>
        <fullName evidence="5">Nuclear GTPase SLIP-GC-like</fullName>
    </submittedName>
</protein>
<feature type="coiled-coil region" evidence="1">
    <location>
        <begin position="639"/>
        <end position="666"/>
    </location>
</feature>
<evidence type="ECO:0000313" key="6">
    <source>
        <dbReference type="Proteomes" id="UP001314229"/>
    </source>
</evidence>
<organism evidence="5 6">
    <name type="scientific">Scomber scombrus</name>
    <name type="common">Atlantic mackerel</name>
    <name type="synonym">Scomber vernalis</name>
    <dbReference type="NCBI Taxonomy" id="13677"/>
    <lineage>
        <taxon>Eukaryota</taxon>
        <taxon>Metazoa</taxon>
        <taxon>Chordata</taxon>
        <taxon>Craniata</taxon>
        <taxon>Vertebrata</taxon>
        <taxon>Euteleostomi</taxon>
        <taxon>Actinopterygii</taxon>
        <taxon>Neopterygii</taxon>
        <taxon>Teleostei</taxon>
        <taxon>Neoteleostei</taxon>
        <taxon>Acanthomorphata</taxon>
        <taxon>Pelagiaria</taxon>
        <taxon>Scombriformes</taxon>
        <taxon>Scombridae</taxon>
        <taxon>Scomber</taxon>
    </lineage>
</organism>
<dbReference type="InterPro" id="IPR013761">
    <property type="entry name" value="SAM/pointed_sf"/>
</dbReference>
<name>A0AAV1P361_SCOSC</name>
<dbReference type="GO" id="GO:0003924">
    <property type="term" value="F:GTPase activity"/>
    <property type="evidence" value="ECO:0007669"/>
    <property type="project" value="TreeGrafter"/>
</dbReference>
<feature type="domain" description="SAM" evidence="4">
    <location>
        <begin position="4"/>
        <end position="60"/>
    </location>
</feature>
<dbReference type="Proteomes" id="UP001314229">
    <property type="component" value="Unassembled WGS sequence"/>
</dbReference>
<evidence type="ECO:0000259" key="3">
    <source>
        <dbReference type="Pfam" id="PF00350"/>
    </source>
</evidence>
<dbReference type="PANTHER" id="PTHR47308">
    <property type="entry name" value="NUCLEAR GTPASE SLIP-GC"/>
    <property type="match status" value="1"/>
</dbReference>
<dbReference type="Pfam" id="PF00536">
    <property type="entry name" value="SAM_1"/>
    <property type="match status" value="1"/>
</dbReference>
<evidence type="ECO:0000313" key="5">
    <source>
        <dbReference type="EMBL" id="CAK6964729.1"/>
    </source>
</evidence>
<dbReference type="InterPro" id="IPR027417">
    <property type="entry name" value="P-loop_NTPase"/>
</dbReference>
<accession>A0AAV1P361</accession>
<dbReference type="SUPFAM" id="SSF52540">
    <property type="entry name" value="P-loop containing nucleoside triphosphate hydrolases"/>
    <property type="match status" value="1"/>
</dbReference>
<dbReference type="InterPro" id="IPR053082">
    <property type="entry name" value="Nuclear_GTPase_SLIP-GC"/>
</dbReference>